<reference evidence="2" key="1">
    <citation type="submission" date="2023-07" db="EMBL/GenBank/DDBJ databases">
        <title>Mucosal microbiota of week-old chicken and adult hens.</title>
        <authorList>
            <person name="Volf J."/>
            <person name="Karasova D."/>
            <person name="Crhanova M."/>
            <person name="Faldynova M."/>
            <person name="Prikrylova H."/>
            <person name="Zeman M."/>
            <person name="Babak V."/>
            <person name="Rajova J."/>
            <person name="Rychlik I."/>
        </authorList>
    </citation>
    <scope>NUCLEOTIDE SEQUENCE</scope>
    <source>
        <strain evidence="2">ET902</strain>
    </source>
</reference>
<gene>
    <name evidence="2" type="ORF">Q5M86_04670</name>
</gene>
<evidence type="ECO:0000313" key="3">
    <source>
        <dbReference type="Proteomes" id="UP001175147"/>
    </source>
</evidence>
<proteinExistence type="predicted"/>
<protein>
    <submittedName>
        <fullName evidence="2">Uncharacterized protein</fullName>
    </submittedName>
</protein>
<evidence type="ECO:0000256" key="1">
    <source>
        <dbReference type="SAM" id="Phobius"/>
    </source>
</evidence>
<name>A0ABT8YYR5_9SPIR</name>
<feature type="transmembrane region" description="Helical" evidence="1">
    <location>
        <begin position="42"/>
        <end position="65"/>
    </location>
</feature>
<keyword evidence="1" id="KW-0472">Membrane</keyword>
<sequence>MKTINLELGAWSLELGAWSLELGAWSLELGANYIINKIKHKIIIYSYFIMSIFLIIFFMKVLNILTE</sequence>
<accession>A0ABT8YYR5</accession>
<organism evidence="2 3">
    <name type="scientific">Brachyspira innocens</name>
    <dbReference type="NCBI Taxonomy" id="13264"/>
    <lineage>
        <taxon>Bacteria</taxon>
        <taxon>Pseudomonadati</taxon>
        <taxon>Spirochaetota</taxon>
        <taxon>Spirochaetia</taxon>
        <taxon>Brachyspirales</taxon>
        <taxon>Brachyspiraceae</taxon>
        <taxon>Brachyspira</taxon>
    </lineage>
</organism>
<keyword evidence="1" id="KW-1133">Transmembrane helix</keyword>
<dbReference type="RefSeq" id="WP_304385468.1">
    <property type="nucleotide sequence ID" value="NZ_JAUPBL010000053.1"/>
</dbReference>
<keyword evidence="1" id="KW-0812">Transmembrane</keyword>
<dbReference type="EMBL" id="JAUPBM010000040">
    <property type="protein sequence ID" value="MDO7020060.1"/>
    <property type="molecule type" value="Genomic_DNA"/>
</dbReference>
<keyword evidence="3" id="KW-1185">Reference proteome</keyword>
<evidence type="ECO:0000313" key="2">
    <source>
        <dbReference type="EMBL" id="MDO7020060.1"/>
    </source>
</evidence>
<comment type="caution">
    <text evidence="2">The sequence shown here is derived from an EMBL/GenBank/DDBJ whole genome shotgun (WGS) entry which is preliminary data.</text>
</comment>
<dbReference type="Proteomes" id="UP001175147">
    <property type="component" value="Unassembled WGS sequence"/>
</dbReference>